<dbReference type="AlphaFoldDB" id="A0A9P8PKE3"/>
<protein>
    <submittedName>
        <fullName evidence="1">Uncharacterized protein</fullName>
    </submittedName>
</protein>
<dbReference type="EMBL" id="JAEUBG010005646">
    <property type="protein sequence ID" value="KAH3673462.1"/>
    <property type="molecule type" value="Genomic_DNA"/>
</dbReference>
<dbReference type="Proteomes" id="UP000774326">
    <property type="component" value="Unassembled WGS sequence"/>
</dbReference>
<name>A0A9P8PKE3_WICPI</name>
<evidence type="ECO:0000313" key="2">
    <source>
        <dbReference type="Proteomes" id="UP000774326"/>
    </source>
</evidence>
<accession>A0A9P8PKE3</accession>
<keyword evidence="2" id="KW-1185">Reference proteome</keyword>
<proteinExistence type="predicted"/>
<organism evidence="1 2">
    <name type="scientific">Wickerhamomyces pijperi</name>
    <name type="common">Yeast</name>
    <name type="synonym">Pichia pijperi</name>
    <dbReference type="NCBI Taxonomy" id="599730"/>
    <lineage>
        <taxon>Eukaryota</taxon>
        <taxon>Fungi</taxon>
        <taxon>Dikarya</taxon>
        <taxon>Ascomycota</taxon>
        <taxon>Saccharomycotina</taxon>
        <taxon>Saccharomycetes</taxon>
        <taxon>Phaffomycetales</taxon>
        <taxon>Wickerhamomycetaceae</taxon>
        <taxon>Wickerhamomyces</taxon>
    </lineage>
</organism>
<comment type="caution">
    <text evidence="1">The sequence shown here is derived from an EMBL/GenBank/DDBJ whole genome shotgun (WGS) entry which is preliminary data.</text>
</comment>
<sequence length="222" mass="25124">MRNGEIKREREKELSECKLCRCYCVGGHIKSLKCKRYQGGRCLFSLLRCVNSVIVLTFDDILDSFHLFDLLLPGHFVELLALVEQLGFWLSVRVTQSVPQGGELTVVVVEVQVVDGVASSTVDDRVVGHVLTVVDHHGPEVDEGEKKQVRHLVQWEDKRVDVVWQGLHVAVNRVEGVGGERSRDQPLVVWLVERLVDTWPVQPSVDQVDAEVSEHDEGWELQ</sequence>
<reference evidence="1" key="2">
    <citation type="submission" date="2021-01" db="EMBL/GenBank/DDBJ databases">
        <authorList>
            <person name="Schikora-Tamarit M.A."/>
        </authorList>
    </citation>
    <scope>NUCLEOTIDE SEQUENCE</scope>
    <source>
        <strain evidence="1">CBS2887</strain>
    </source>
</reference>
<evidence type="ECO:0000313" key="1">
    <source>
        <dbReference type="EMBL" id="KAH3673462.1"/>
    </source>
</evidence>
<gene>
    <name evidence="1" type="ORF">WICPIJ_009773</name>
</gene>
<reference evidence="1" key="1">
    <citation type="journal article" date="2021" name="Open Biol.">
        <title>Shared evolutionary footprints suggest mitochondrial oxidative damage underlies multiple complex I losses in fungi.</title>
        <authorList>
            <person name="Schikora-Tamarit M.A."/>
            <person name="Marcet-Houben M."/>
            <person name="Nosek J."/>
            <person name="Gabaldon T."/>
        </authorList>
    </citation>
    <scope>NUCLEOTIDE SEQUENCE</scope>
    <source>
        <strain evidence="1">CBS2887</strain>
    </source>
</reference>